<keyword evidence="5" id="KW-1185">Reference proteome</keyword>
<protein>
    <submittedName>
        <fullName evidence="4">Glycosyltransferase</fullName>
    </submittedName>
</protein>
<accession>A0A7L9SS87</accession>
<dbReference type="Proteomes" id="UP000593943">
    <property type="component" value="Chromosome"/>
</dbReference>
<evidence type="ECO:0000256" key="2">
    <source>
        <dbReference type="ARBA" id="ARBA00022679"/>
    </source>
</evidence>
<dbReference type="KEGG" id="beu:BE0216_08330"/>
<dbReference type="EMBL" id="CP062938">
    <property type="protein sequence ID" value="QOL33214.1"/>
    <property type="molecule type" value="Genomic_DNA"/>
</dbReference>
<dbReference type="PANTHER" id="PTHR22916">
    <property type="entry name" value="GLYCOSYLTRANSFERASE"/>
    <property type="match status" value="1"/>
</dbReference>
<evidence type="ECO:0000256" key="1">
    <source>
        <dbReference type="ARBA" id="ARBA00022676"/>
    </source>
</evidence>
<evidence type="ECO:0000259" key="3">
    <source>
        <dbReference type="Pfam" id="PF00535"/>
    </source>
</evidence>
<keyword evidence="2 4" id="KW-0808">Transferase</keyword>
<dbReference type="Gene3D" id="3.90.550.10">
    <property type="entry name" value="Spore Coat Polysaccharide Biosynthesis Protein SpsA, Chain A"/>
    <property type="match status" value="1"/>
</dbReference>
<dbReference type="CDD" id="cd00761">
    <property type="entry name" value="Glyco_tranf_GTA_type"/>
    <property type="match status" value="1"/>
</dbReference>
<dbReference type="Pfam" id="PF00535">
    <property type="entry name" value="Glycos_transf_2"/>
    <property type="match status" value="1"/>
</dbReference>
<dbReference type="GO" id="GO:0016757">
    <property type="term" value="F:glycosyltransferase activity"/>
    <property type="evidence" value="ECO:0007669"/>
    <property type="project" value="UniProtKB-KW"/>
</dbReference>
<dbReference type="SUPFAM" id="SSF53448">
    <property type="entry name" value="Nucleotide-diphospho-sugar transferases"/>
    <property type="match status" value="1"/>
</dbReference>
<name>A0A7L9SS87_9BIFI</name>
<dbReference type="InterPro" id="IPR001173">
    <property type="entry name" value="Glyco_trans_2-like"/>
</dbReference>
<gene>
    <name evidence="4" type="ORF">BE0216_08330</name>
</gene>
<evidence type="ECO:0000313" key="5">
    <source>
        <dbReference type="Proteomes" id="UP000593943"/>
    </source>
</evidence>
<keyword evidence="1" id="KW-0328">Glycosyltransferase</keyword>
<organism evidence="4 5">
    <name type="scientific">Bifidobacterium eulemuris</name>
    <dbReference type="NCBI Taxonomy" id="1765219"/>
    <lineage>
        <taxon>Bacteria</taxon>
        <taxon>Bacillati</taxon>
        <taxon>Actinomycetota</taxon>
        <taxon>Actinomycetes</taxon>
        <taxon>Bifidobacteriales</taxon>
        <taxon>Bifidobacteriaceae</taxon>
        <taxon>Bifidobacterium</taxon>
    </lineage>
</organism>
<proteinExistence type="predicted"/>
<reference evidence="4 5" key="1">
    <citation type="submission" date="2020-10" db="EMBL/GenBank/DDBJ databases">
        <title>Genome sequencing of Bifidobacterium eulemuris_DSMZ_100216.</title>
        <authorList>
            <person name="Kim J."/>
        </authorList>
    </citation>
    <scope>NUCLEOTIDE SEQUENCE [LARGE SCALE GENOMIC DNA]</scope>
    <source>
        <strain evidence="4 5">DSM 100216</strain>
    </source>
</reference>
<sequence length="354" mass="39925">MGGLYVCVERVAVSSAPLISVIVPVYNAEKYLRHCVDSILAQSHTNLELILVDDGATDDSPQICDEYAARDPRVTVIHQDNGGIAKAQNTGLDAASGDYIAFADNDDILDRHNLEYLLHALETTGADMSKARWRQFGVSQIADVAQEAAWGADEPSKVTVFAHPLTAYQTVFCKSLRLLGDKLGRNTEARYFNEANWCRLYRRELWEGLRFPEGMYAQDVMVAGELYSRMDKVADIDVVLYYWLQSAESVTHKQRSTGFYHDNFTAGATNFRLCLEKGVRPGRSYYTVVGSVNEQTTASDCSLQENRDLHEQDKKELSDLLAKLTVPQRIQCAVTQKLRLAEKYVYDRKIKNMR</sequence>
<evidence type="ECO:0000313" key="4">
    <source>
        <dbReference type="EMBL" id="QOL33214.1"/>
    </source>
</evidence>
<feature type="domain" description="Glycosyltransferase 2-like" evidence="3">
    <location>
        <begin position="20"/>
        <end position="144"/>
    </location>
</feature>
<dbReference type="InterPro" id="IPR029044">
    <property type="entry name" value="Nucleotide-diphossugar_trans"/>
</dbReference>
<dbReference type="PANTHER" id="PTHR22916:SF51">
    <property type="entry name" value="GLYCOSYLTRANSFERASE EPSH-RELATED"/>
    <property type="match status" value="1"/>
</dbReference>
<dbReference type="AlphaFoldDB" id="A0A7L9SS87"/>